<dbReference type="InterPro" id="IPR003594">
    <property type="entry name" value="HATPase_dom"/>
</dbReference>
<dbReference type="InterPro" id="IPR050736">
    <property type="entry name" value="Sensor_HK_Regulatory"/>
</dbReference>
<dbReference type="SMART" id="SM00387">
    <property type="entry name" value="HATPase_c"/>
    <property type="match status" value="1"/>
</dbReference>
<dbReference type="PANTHER" id="PTHR43711">
    <property type="entry name" value="TWO-COMPONENT HISTIDINE KINASE"/>
    <property type="match status" value="1"/>
</dbReference>
<dbReference type="CDD" id="cd00082">
    <property type="entry name" value="HisKA"/>
    <property type="match status" value="1"/>
</dbReference>
<gene>
    <name evidence="9" type="ORF">AKJ08_3430</name>
</gene>
<evidence type="ECO:0000256" key="6">
    <source>
        <dbReference type="ARBA" id="ARBA00023012"/>
    </source>
</evidence>
<dbReference type="Gene3D" id="3.30.565.10">
    <property type="entry name" value="Histidine kinase-like ATPase, C-terminal domain"/>
    <property type="match status" value="1"/>
</dbReference>
<dbReference type="PROSITE" id="PS50109">
    <property type="entry name" value="HIS_KIN"/>
    <property type="match status" value="1"/>
</dbReference>
<evidence type="ECO:0000256" key="2">
    <source>
        <dbReference type="ARBA" id="ARBA00012438"/>
    </source>
</evidence>
<dbReference type="Proteomes" id="UP000055590">
    <property type="component" value="Chromosome"/>
</dbReference>
<dbReference type="AlphaFoldDB" id="A0A0K1PHM6"/>
<dbReference type="Pfam" id="PF10114">
    <property type="entry name" value="PocR"/>
    <property type="match status" value="1"/>
</dbReference>
<dbReference type="SUPFAM" id="SSF47384">
    <property type="entry name" value="Homodimeric domain of signal transducing histidine kinase"/>
    <property type="match status" value="1"/>
</dbReference>
<dbReference type="RefSeq" id="WP_050727123.1">
    <property type="nucleotide sequence ID" value="NZ_CP012332.1"/>
</dbReference>
<keyword evidence="5 9" id="KW-0418">Kinase</keyword>
<dbReference type="PANTHER" id="PTHR43711:SF31">
    <property type="entry name" value="HISTIDINE KINASE"/>
    <property type="match status" value="1"/>
</dbReference>
<dbReference type="InterPro" id="IPR036890">
    <property type="entry name" value="HATPase_C_sf"/>
</dbReference>
<keyword evidence="4" id="KW-0808">Transferase</keyword>
<dbReference type="InterPro" id="IPR004358">
    <property type="entry name" value="Sig_transdc_His_kin-like_C"/>
</dbReference>
<dbReference type="CDD" id="cd16922">
    <property type="entry name" value="HATPase_EvgS-ArcB-TorS-like"/>
    <property type="match status" value="1"/>
</dbReference>
<evidence type="ECO:0000256" key="1">
    <source>
        <dbReference type="ARBA" id="ARBA00000085"/>
    </source>
</evidence>
<protein>
    <recommendedName>
        <fullName evidence="2">histidine kinase</fullName>
        <ecNumber evidence="2">2.7.13.3</ecNumber>
    </recommendedName>
</protein>
<keyword evidence="6" id="KW-0902">Two-component regulatory system</keyword>
<evidence type="ECO:0000256" key="3">
    <source>
        <dbReference type="ARBA" id="ARBA00022553"/>
    </source>
</evidence>
<reference evidence="9 10" key="1">
    <citation type="submission" date="2015-08" db="EMBL/GenBank/DDBJ databases">
        <authorList>
            <person name="Babu N.S."/>
            <person name="Beckwith C.J."/>
            <person name="Beseler K.G."/>
            <person name="Brison A."/>
            <person name="Carone J.V."/>
            <person name="Caskin T.P."/>
            <person name="Diamond M."/>
            <person name="Durham M.E."/>
            <person name="Foxe J.M."/>
            <person name="Go M."/>
            <person name="Henderson B.A."/>
            <person name="Jones I.B."/>
            <person name="McGettigan J.A."/>
            <person name="Micheletti S.J."/>
            <person name="Nasrallah M.E."/>
            <person name="Ortiz D."/>
            <person name="Piller C.R."/>
            <person name="Privatt S.R."/>
            <person name="Schneider S.L."/>
            <person name="Sharp S."/>
            <person name="Smith T.C."/>
            <person name="Stanton J.D."/>
            <person name="Ullery H.E."/>
            <person name="Wilson R.J."/>
            <person name="Serrano M.G."/>
            <person name="Buck G."/>
            <person name="Lee V."/>
            <person name="Wang Y."/>
            <person name="Carvalho R."/>
            <person name="Voegtly L."/>
            <person name="Shi R."/>
            <person name="Duckworth R."/>
            <person name="Johnson A."/>
            <person name="Loviza R."/>
            <person name="Walstead R."/>
            <person name="Shah Z."/>
            <person name="Kiflezghi M."/>
            <person name="Wade K."/>
            <person name="Ball S.L."/>
            <person name="Bradley K.W."/>
            <person name="Asai D.J."/>
            <person name="Bowman C.A."/>
            <person name="Russell D.A."/>
            <person name="Pope W.H."/>
            <person name="Jacobs-Sera D."/>
            <person name="Hendrix R.W."/>
            <person name="Hatfull G.F."/>
        </authorList>
    </citation>
    <scope>NUCLEOTIDE SEQUENCE [LARGE SCALE GENOMIC DNA]</scope>
    <source>
        <strain evidence="9 10">DSM 27710</strain>
    </source>
</reference>
<keyword evidence="9" id="KW-0813">Transport</keyword>
<evidence type="ECO:0000313" key="9">
    <source>
        <dbReference type="EMBL" id="AKU93043.1"/>
    </source>
</evidence>
<organism evidence="9 10">
    <name type="scientific">Vulgatibacter incomptus</name>
    <dbReference type="NCBI Taxonomy" id="1391653"/>
    <lineage>
        <taxon>Bacteria</taxon>
        <taxon>Pseudomonadati</taxon>
        <taxon>Myxococcota</taxon>
        <taxon>Myxococcia</taxon>
        <taxon>Myxococcales</taxon>
        <taxon>Cystobacterineae</taxon>
        <taxon>Vulgatibacteraceae</taxon>
        <taxon>Vulgatibacter</taxon>
    </lineage>
</organism>
<dbReference type="STRING" id="1391653.AKJ08_3430"/>
<feature type="coiled-coil region" evidence="7">
    <location>
        <begin position="185"/>
        <end position="212"/>
    </location>
</feature>
<keyword evidence="3" id="KW-0597">Phosphoprotein</keyword>
<dbReference type="Gene3D" id="1.10.287.130">
    <property type="match status" value="1"/>
</dbReference>
<dbReference type="GO" id="GO:0034220">
    <property type="term" value="P:monoatomic ion transmembrane transport"/>
    <property type="evidence" value="ECO:0007669"/>
    <property type="project" value="UniProtKB-KW"/>
</dbReference>
<evidence type="ECO:0000256" key="7">
    <source>
        <dbReference type="SAM" id="Coils"/>
    </source>
</evidence>
<dbReference type="PRINTS" id="PR00344">
    <property type="entry name" value="BCTRLSENSOR"/>
</dbReference>
<evidence type="ECO:0000256" key="5">
    <source>
        <dbReference type="ARBA" id="ARBA00022777"/>
    </source>
</evidence>
<comment type="catalytic activity">
    <reaction evidence="1">
        <text>ATP + protein L-histidine = ADP + protein N-phospho-L-histidine.</text>
        <dbReference type="EC" id="2.7.13.3"/>
    </reaction>
</comment>
<dbReference type="EC" id="2.7.13.3" evidence="2"/>
<dbReference type="FunFam" id="1.10.287.130:FF:000001">
    <property type="entry name" value="Two-component sensor histidine kinase"/>
    <property type="match status" value="1"/>
</dbReference>
<dbReference type="Pfam" id="PF02518">
    <property type="entry name" value="HATPase_c"/>
    <property type="match status" value="1"/>
</dbReference>
<evidence type="ECO:0000313" key="10">
    <source>
        <dbReference type="Proteomes" id="UP000055590"/>
    </source>
</evidence>
<proteinExistence type="predicted"/>
<dbReference type="PATRIC" id="fig|1391653.3.peg.3580"/>
<accession>A0A0K1PHM6</accession>
<dbReference type="SUPFAM" id="SSF55874">
    <property type="entry name" value="ATPase domain of HSP90 chaperone/DNA topoisomerase II/histidine kinase"/>
    <property type="match status" value="1"/>
</dbReference>
<keyword evidence="7" id="KW-0175">Coiled coil</keyword>
<dbReference type="InterPro" id="IPR036097">
    <property type="entry name" value="HisK_dim/P_sf"/>
</dbReference>
<dbReference type="InterPro" id="IPR018771">
    <property type="entry name" value="PocR_dom"/>
</dbReference>
<dbReference type="KEGG" id="vin:AKJ08_3430"/>
<keyword evidence="9" id="KW-0407">Ion channel</keyword>
<keyword evidence="10" id="KW-1185">Reference proteome</keyword>
<name>A0A0K1PHM6_9BACT</name>
<evidence type="ECO:0000259" key="8">
    <source>
        <dbReference type="PROSITE" id="PS50109"/>
    </source>
</evidence>
<dbReference type="Pfam" id="PF00512">
    <property type="entry name" value="HisKA"/>
    <property type="match status" value="1"/>
</dbReference>
<dbReference type="InterPro" id="IPR003661">
    <property type="entry name" value="HisK_dim/P_dom"/>
</dbReference>
<dbReference type="FunFam" id="3.30.565.10:FF:000010">
    <property type="entry name" value="Sensor histidine kinase RcsC"/>
    <property type="match status" value="1"/>
</dbReference>
<dbReference type="InterPro" id="IPR005467">
    <property type="entry name" value="His_kinase_dom"/>
</dbReference>
<dbReference type="EMBL" id="CP012332">
    <property type="protein sequence ID" value="AKU93043.1"/>
    <property type="molecule type" value="Genomic_DNA"/>
</dbReference>
<sequence length="468" mass="51264">MSGSFLDERIPLGELLDLKSFQEVCRSFVELYKIGIKVFDATGQKLVDIKVGSSEFCGYVFSNAEGARRCTSTILKVKTDPLDEPGIHTVQCFTGARYLVMPLLYEMDVVGRAVFGPFVPQELEELPRSLTELGGLDFVHASRLMSRIRRAGDSAVAKVIEHFVKICDVLIFSAYKVNLTSRMHIESVRESFKELSAKNEKLEESYKRLHELDQLKSNFLATVSHELRTPLTSIIGYAEMLIEGLAGPLASEQLEYLRTIMDKGESLLGLISSILDLTRIESGKLRIQAAPFRLETMVANAISSVLPQANRRGLVLASEIAKELPNPVLDQEKITQCLVNLLANAVKFTPAGGSITVRVAPAPRTPARAQGRFDGPESYFCLTVADSGIGIPQEQLARIFDSFYQVDGSSTREYGGAGLGLAIVRNYVEAQGGEIVVDSKPGEGSTFSMILPRAFAAPASLDARRFAS</sequence>
<evidence type="ECO:0000256" key="4">
    <source>
        <dbReference type="ARBA" id="ARBA00022679"/>
    </source>
</evidence>
<keyword evidence="9" id="KW-0406">Ion transport</keyword>
<feature type="domain" description="Histidine kinase" evidence="8">
    <location>
        <begin position="222"/>
        <end position="455"/>
    </location>
</feature>
<dbReference type="GO" id="GO:0000155">
    <property type="term" value="F:phosphorelay sensor kinase activity"/>
    <property type="evidence" value="ECO:0007669"/>
    <property type="project" value="InterPro"/>
</dbReference>
<dbReference type="SMART" id="SM00388">
    <property type="entry name" value="HisKA"/>
    <property type="match status" value="1"/>
</dbReference>
<dbReference type="OrthoDB" id="5468627at2"/>